<keyword evidence="3" id="KW-0813">Transport</keyword>
<comment type="similarity">
    <text evidence="2">Belongs to the CitM (TC 2.A.11) transporter family.</text>
</comment>
<comment type="subcellular location">
    <subcellularLocation>
        <location evidence="1">Cell membrane</location>
        <topology evidence="1">Multi-pass membrane protein</topology>
    </subcellularLocation>
</comment>
<feature type="transmembrane region" description="Helical" evidence="8">
    <location>
        <begin position="401"/>
        <end position="422"/>
    </location>
</feature>
<keyword evidence="11" id="KW-1185">Reference proteome</keyword>
<evidence type="ECO:0000256" key="7">
    <source>
        <dbReference type="ARBA" id="ARBA00023136"/>
    </source>
</evidence>
<dbReference type="PRINTS" id="PR00758">
    <property type="entry name" value="ARSENICPUMP"/>
</dbReference>
<feature type="transmembrane region" description="Helical" evidence="8">
    <location>
        <begin position="6"/>
        <end position="23"/>
    </location>
</feature>
<evidence type="ECO:0000256" key="3">
    <source>
        <dbReference type="ARBA" id="ARBA00022448"/>
    </source>
</evidence>
<gene>
    <name evidence="10" type="ORF">AKG39_14960</name>
</gene>
<dbReference type="GO" id="GO:0015105">
    <property type="term" value="F:arsenite transmembrane transporter activity"/>
    <property type="evidence" value="ECO:0007669"/>
    <property type="project" value="InterPro"/>
</dbReference>
<feature type="transmembrane region" description="Helical" evidence="8">
    <location>
        <begin position="281"/>
        <end position="303"/>
    </location>
</feature>
<feature type="transmembrane region" description="Helical" evidence="8">
    <location>
        <begin position="179"/>
        <end position="197"/>
    </location>
</feature>
<dbReference type="AlphaFoldDB" id="A0A0L6TX99"/>
<proteinExistence type="inferred from homology"/>
<feature type="transmembrane region" description="Helical" evidence="8">
    <location>
        <begin position="58"/>
        <end position="75"/>
    </location>
</feature>
<dbReference type="PANTHER" id="PTHR43568:SF1">
    <property type="entry name" value="P PROTEIN"/>
    <property type="match status" value="1"/>
</dbReference>
<dbReference type="InterPro" id="IPR000802">
    <property type="entry name" value="Arsenical_pump_ArsB"/>
</dbReference>
<evidence type="ECO:0000259" key="9">
    <source>
        <dbReference type="Pfam" id="PF03600"/>
    </source>
</evidence>
<dbReference type="OrthoDB" id="9765532at2"/>
<dbReference type="CDD" id="cd01116">
    <property type="entry name" value="P_permease"/>
    <property type="match status" value="1"/>
</dbReference>
<dbReference type="EMBL" id="LGYO01000041">
    <property type="protein sequence ID" value="KNZ40868.1"/>
    <property type="molecule type" value="Genomic_DNA"/>
</dbReference>
<dbReference type="Proteomes" id="UP000036873">
    <property type="component" value="Unassembled WGS sequence"/>
</dbReference>
<sequence>MTENTFYILSIVIFVLVYIMIIWDKFDRTLIALGGAMLMIILRVLNQEEAFGAIDFNTITLLIGMMMIVMVMRRTGIFEYLAIKVVKVSKADPQRLIILLFLVTGILSALLDNVTTILLIIPVTLSVAKDLKLDPIPFIIAEIFASNVGGTATLIGDPPNIMIGSEVGLNFMDFLVNNGLIALPLLVLMAFLFALLYKKVLVADESVKEKVLSVNENEAIHDPLLLKKSLIVFSFVILGFLLNSVIHIDSSTIAFTGAVVLIFMSGITIEEILREVEWKTIFFFIGLFILVGGLEATGVIQILAGQVLSLTGGDVFLTTIAILWVSAIASAFVDNIPFVATMIPMILEMGQLSGMNLYPLWWALSLGACLGGNGTVIGASANVVAIGLAEGQGYRITFGKYFRVAFPFMILSIIVSMIYIVIRYLI</sequence>
<feature type="transmembrane region" description="Helical" evidence="8">
    <location>
        <begin position="30"/>
        <end position="46"/>
    </location>
</feature>
<dbReference type="STRING" id="52689.AKG39_14960"/>
<dbReference type="PANTHER" id="PTHR43568">
    <property type="entry name" value="P PROTEIN"/>
    <property type="match status" value="1"/>
</dbReference>
<organism evidence="10 11">
    <name type="scientific">Acetobacterium bakii</name>
    <dbReference type="NCBI Taxonomy" id="52689"/>
    <lineage>
        <taxon>Bacteria</taxon>
        <taxon>Bacillati</taxon>
        <taxon>Bacillota</taxon>
        <taxon>Clostridia</taxon>
        <taxon>Eubacteriales</taxon>
        <taxon>Eubacteriaceae</taxon>
        <taxon>Acetobacterium</taxon>
    </lineage>
</organism>
<feature type="transmembrane region" description="Helical" evidence="8">
    <location>
        <begin position="96"/>
        <end position="121"/>
    </location>
</feature>
<name>A0A0L6TX99_9FIRM</name>
<evidence type="ECO:0000313" key="10">
    <source>
        <dbReference type="EMBL" id="KNZ40868.1"/>
    </source>
</evidence>
<protein>
    <submittedName>
        <fullName evidence="10">Membrane protein</fullName>
    </submittedName>
</protein>
<dbReference type="GO" id="GO:0005886">
    <property type="term" value="C:plasma membrane"/>
    <property type="evidence" value="ECO:0007669"/>
    <property type="project" value="UniProtKB-SubCell"/>
</dbReference>
<evidence type="ECO:0000256" key="2">
    <source>
        <dbReference type="ARBA" id="ARBA00009843"/>
    </source>
</evidence>
<evidence type="ECO:0000256" key="5">
    <source>
        <dbReference type="ARBA" id="ARBA00022692"/>
    </source>
</evidence>
<keyword evidence="5 8" id="KW-0812">Transmembrane</keyword>
<reference evidence="11" key="1">
    <citation type="submission" date="2015-07" db="EMBL/GenBank/DDBJ databases">
        <title>Draft genome sequence of Acetobacterium bakii DSM 8293, a potential psychrophilic chemical producer through syngas fermentation.</title>
        <authorList>
            <person name="Song Y."/>
            <person name="Hwang S."/>
            <person name="Cho B.-K."/>
        </authorList>
    </citation>
    <scope>NUCLEOTIDE SEQUENCE [LARGE SCALE GENOMIC DNA]</scope>
    <source>
        <strain evidence="11">DSM 8239</strain>
    </source>
</reference>
<dbReference type="Pfam" id="PF03600">
    <property type="entry name" value="CitMHS"/>
    <property type="match status" value="1"/>
</dbReference>
<accession>A0A0L6TX99</accession>
<feature type="transmembrane region" description="Helical" evidence="8">
    <location>
        <begin position="360"/>
        <end position="389"/>
    </location>
</feature>
<evidence type="ECO:0000256" key="8">
    <source>
        <dbReference type="SAM" id="Phobius"/>
    </source>
</evidence>
<dbReference type="RefSeq" id="WP_050741215.1">
    <property type="nucleotide sequence ID" value="NZ_LGYO01000041.1"/>
</dbReference>
<dbReference type="InterPro" id="IPR051475">
    <property type="entry name" value="Diverse_Ion_Transporter"/>
</dbReference>
<evidence type="ECO:0000256" key="4">
    <source>
        <dbReference type="ARBA" id="ARBA00022475"/>
    </source>
</evidence>
<keyword evidence="4" id="KW-1003">Cell membrane</keyword>
<comment type="caution">
    <text evidence="10">The sequence shown here is derived from an EMBL/GenBank/DDBJ whole genome shotgun (WGS) entry which is preliminary data.</text>
</comment>
<evidence type="ECO:0000256" key="1">
    <source>
        <dbReference type="ARBA" id="ARBA00004651"/>
    </source>
</evidence>
<feature type="transmembrane region" description="Helical" evidence="8">
    <location>
        <begin position="230"/>
        <end position="246"/>
    </location>
</feature>
<evidence type="ECO:0000313" key="11">
    <source>
        <dbReference type="Proteomes" id="UP000036873"/>
    </source>
</evidence>
<feature type="transmembrane region" description="Helical" evidence="8">
    <location>
        <begin position="315"/>
        <end position="339"/>
    </location>
</feature>
<evidence type="ECO:0000256" key="6">
    <source>
        <dbReference type="ARBA" id="ARBA00022989"/>
    </source>
</evidence>
<keyword evidence="6 8" id="KW-1133">Transmembrane helix</keyword>
<dbReference type="InterPro" id="IPR004680">
    <property type="entry name" value="Cit_transptr-like_dom"/>
</dbReference>
<keyword evidence="7 8" id="KW-0472">Membrane</keyword>
<feature type="transmembrane region" description="Helical" evidence="8">
    <location>
        <begin position="252"/>
        <end position="269"/>
    </location>
</feature>
<feature type="domain" description="Citrate transporter-like" evidence="9">
    <location>
        <begin position="18"/>
        <end position="367"/>
    </location>
</feature>